<dbReference type="PANTHER" id="PTHR43152:SF3">
    <property type="entry name" value="UVRABC SYSTEM PROTEIN A"/>
    <property type="match status" value="1"/>
</dbReference>
<keyword evidence="10" id="KW-0234">DNA repair</keyword>
<keyword evidence="3" id="KW-0677">Repeat</keyword>
<dbReference type="GO" id="GO:0005737">
    <property type="term" value="C:cytoplasm"/>
    <property type="evidence" value="ECO:0007669"/>
    <property type="project" value="UniProtKB-SubCell"/>
</dbReference>
<keyword evidence="7" id="KW-0067">ATP-binding</keyword>
<reference evidence="15" key="1">
    <citation type="submission" date="2020-12" db="EMBL/GenBank/DDBJ databases">
        <title>Vagococcus allomyrinae sp. nov. and Enterococcus lavae sp. nov., isolated from the larvae of Allomyrina dichotoma.</title>
        <authorList>
            <person name="Lee S.D."/>
        </authorList>
    </citation>
    <scope>NUCLEOTIDE SEQUENCE</scope>
    <source>
        <strain evidence="15">BWB3-3</strain>
    </source>
</reference>
<dbReference type="GO" id="GO:0016887">
    <property type="term" value="F:ATP hydrolysis activity"/>
    <property type="evidence" value="ECO:0007669"/>
    <property type="project" value="InterPro"/>
</dbReference>
<feature type="domain" description="ABC transporter" evidence="14">
    <location>
        <begin position="440"/>
        <end position="737"/>
    </location>
</feature>
<comment type="subcellular location">
    <subcellularLocation>
        <location evidence="1">Cytoplasm</location>
    </subcellularLocation>
</comment>
<protein>
    <recommendedName>
        <fullName evidence="12">UvrABC system protein A</fullName>
    </recommendedName>
    <alternativeName>
        <fullName evidence="13">Excinuclease ABC subunit A</fullName>
    </alternativeName>
</protein>
<evidence type="ECO:0000256" key="13">
    <source>
        <dbReference type="ARBA" id="ARBA00042156"/>
    </source>
</evidence>
<evidence type="ECO:0000256" key="10">
    <source>
        <dbReference type="ARBA" id="ARBA00023204"/>
    </source>
</evidence>
<name>A0A940STM6_9ENTE</name>
<evidence type="ECO:0000256" key="1">
    <source>
        <dbReference type="ARBA" id="ARBA00004496"/>
    </source>
</evidence>
<evidence type="ECO:0000313" key="15">
    <source>
        <dbReference type="EMBL" id="MBP1040455.1"/>
    </source>
</evidence>
<keyword evidence="9" id="KW-0238">DNA-binding</keyword>
<dbReference type="InterPro" id="IPR027417">
    <property type="entry name" value="P-loop_NTPase"/>
</dbReference>
<dbReference type="Gene3D" id="3.40.50.300">
    <property type="entry name" value="P-loop containing nucleotide triphosphate hydrolases"/>
    <property type="match status" value="3"/>
</dbReference>
<evidence type="ECO:0000259" key="14">
    <source>
        <dbReference type="PROSITE" id="PS50893"/>
    </source>
</evidence>
<dbReference type="SUPFAM" id="SSF52540">
    <property type="entry name" value="P-loop containing nucleoside triphosphate hydrolases"/>
    <property type="match status" value="2"/>
</dbReference>
<evidence type="ECO:0000256" key="6">
    <source>
        <dbReference type="ARBA" id="ARBA00022769"/>
    </source>
</evidence>
<keyword evidence="6" id="KW-0228">DNA excision</keyword>
<evidence type="ECO:0000256" key="4">
    <source>
        <dbReference type="ARBA" id="ARBA00022741"/>
    </source>
</evidence>
<dbReference type="CDD" id="cd03270">
    <property type="entry name" value="ABC_UvrA_I"/>
    <property type="match status" value="1"/>
</dbReference>
<gene>
    <name evidence="15" type="ORF">I6N95_05525</name>
</gene>
<comment type="similarity">
    <text evidence="11">Belongs to the ABC transporter superfamily. UvrA family.</text>
</comment>
<dbReference type="InterPro" id="IPR003439">
    <property type="entry name" value="ABC_transporter-like_ATP-bd"/>
</dbReference>
<dbReference type="EMBL" id="JAEEGA010000003">
    <property type="protein sequence ID" value="MBP1040455.1"/>
    <property type="molecule type" value="Genomic_DNA"/>
</dbReference>
<dbReference type="RefSeq" id="WP_209525439.1">
    <property type="nucleotide sequence ID" value="NZ_JAEEGA010000003.1"/>
</dbReference>
<evidence type="ECO:0000256" key="9">
    <source>
        <dbReference type="ARBA" id="ARBA00023125"/>
    </source>
</evidence>
<dbReference type="PROSITE" id="PS00211">
    <property type="entry name" value="ABC_TRANSPORTER_1"/>
    <property type="match status" value="1"/>
</dbReference>
<evidence type="ECO:0000256" key="11">
    <source>
        <dbReference type="ARBA" id="ARBA00038000"/>
    </source>
</evidence>
<evidence type="ECO:0000256" key="5">
    <source>
        <dbReference type="ARBA" id="ARBA00022763"/>
    </source>
</evidence>
<accession>A0A940STM6</accession>
<evidence type="ECO:0000256" key="8">
    <source>
        <dbReference type="ARBA" id="ARBA00022881"/>
    </source>
</evidence>
<dbReference type="PANTHER" id="PTHR43152">
    <property type="entry name" value="UVRABC SYSTEM PROTEIN A"/>
    <property type="match status" value="1"/>
</dbReference>
<dbReference type="GO" id="GO:0004518">
    <property type="term" value="F:nuclease activity"/>
    <property type="evidence" value="ECO:0007669"/>
    <property type="project" value="UniProtKB-KW"/>
</dbReference>
<feature type="domain" description="ABC transporter" evidence="14">
    <location>
        <begin position="1"/>
        <end position="438"/>
    </location>
</feature>
<dbReference type="Pfam" id="PF00005">
    <property type="entry name" value="ABC_tran"/>
    <property type="match status" value="1"/>
</dbReference>
<dbReference type="Proteomes" id="UP000674938">
    <property type="component" value="Unassembled WGS sequence"/>
</dbReference>
<evidence type="ECO:0000256" key="7">
    <source>
        <dbReference type="ARBA" id="ARBA00022840"/>
    </source>
</evidence>
<evidence type="ECO:0000256" key="2">
    <source>
        <dbReference type="ARBA" id="ARBA00022490"/>
    </source>
</evidence>
<dbReference type="PROSITE" id="PS50893">
    <property type="entry name" value="ABC_TRANSPORTER_2"/>
    <property type="match status" value="2"/>
</dbReference>
<comment type="caution">
    <text evidence="15">The sequence shown here is derived from an EMBL/GenBank/DDBJ whole genome shotgun (WGS) entry which is preliminary data.</text>
</comment>
<dbReference type="Gene3D" id="1.20.1580.10">
    <property type="entry name" value="ABC transporter ATPase like domain"/>
    <property type="match status" value="2"/>
</dbReference>
<dbReference type="InterPro" id="IPR017871">
    <property type="entry name" value="ABC_transporter-like_CS"/>
</dbReference>
<evidence type="ECO:0000313" key="16">
    <source>
        <dbReference type="Proteomes" id="UP000674938"/>
    </source>
</evidence>
<keyword evidence="16" id="KW-1185">Reference proteome</keyword>
<evidence type="ECO:0000256" key="3">
    <source>
        <dbReference type="ARBA" id="ARBA00022737"/>
    </source>
</evidence>
<keyword evidence="8" id="KW-0267">Excision nuclease</keyword>
<keyword evidence="4" id="KW-0547">Nucleotide-binding</keyword>
<keyword evidence="5" id="KW-0227">DNA damage</keyword>
<keyword evidence="2" id="KW-0963">Cytoplasm</keyword>
<proteinExistence type="inferred from homology"/>
<dbReference type="GO" id="GO:0006281">
    <property type="term" value="P:DNA repair"/>
    <property type="evidence" value="ECO:0007669"/>
    <property type="project" value="UniProtKB-KW"/>
</dbReference>
<dbReference type="GO" id="GO:0005524">
    <property type="term" value="F:ATP binding"/>
    <property type="evidence" value="ECO:0007669"/>
    <property type="project" value="UniProtKB-KW"/>
</dbReference>
<evidence type="ECO:0000256" key="12">
    <source>
        <dbReference type="ARBA" id="ARBA00039316"/>
    </source>
</evidence>
<sequence>MTQEYLILKGARENNLKNISLAIPKRQLTVFTGVSGSGKSSIVFDTIATESQRQMNETHSTFVRNFLPKYQEPDIDSIEHLSTSVVIDQKRIGGNSRSTLGTITDINGLIRLLFSRVGQPHIGNANYFSFNQQLGMCPECDGIGRKITVDISKMVDRERSLNEGAILFPIFANNSWYLQVYLQSGFFDNDKKLKDYSEAEWQQLLNGNGVKVKVDNHNINFEGLLVKFDRMYLKKEGEVSERTQKQIAQFTHETCCELCLGQRVSQAALSSKIKGYNIADFLSMELPILLERLVEIDQPDVHPLIKSLRERLQNLIDIGLDYLNLARETSTLSGGESQRVKMVRHLNSSLTDLLYIFDEPSIGLHPRDVARMNQLLIKLRDKGNTVLVIEHDPDVIKIADHVIEVGPHAGVHGGEIMFEGSFAELLTSTTLTGRFLQQKLPFKTAPRQAKGQLTAPPASIHNLKNVSVSIPEGVLTVVTGVAGSGKSSLIYHSFLKEHPAAVVIDQAATHTSSRSTPVTYMGILDELRKQFGKENGVSPSLFSFNSKGACEECKGLGYQSQDLAFMDSIRIKCATCHGKRFKESVLRYHLNGQTISDILEMTVEQAVDFFQATKIHKKVRALQEVGLGYITLGQPLNTLSGGEAQRLKLASELHKKSSLYIMDEPSTGLHLSDIAHILEIINKLVDKGSTVVVIEHHVDIIRQADWAIDIGPDGGSRGGQIVFAGTPKEMSQAPESITGRYL</sequence>
<dbReference type="Gene3D" id="1.10.8.280">
    <property type="entry name" value="ABC transporter ATPase domain-like"/>
    <property type="match status" value="1"/>
</dbReference>
<dbReference type="AlphaFoldDB" id="A0A940STM6"/>
<dbReference type="GO" id="GO:0003677">
    <property type="term" value="F:DNA binding"/>
    <property type="evidence" value="ECO:0007669"/>
    <property type="project" value="UniProtKB-KW"/>
</dbReference>
<organism evidence="15 16">
    <name type="scientific">Vagococcus allomyrinae</name>
    <dbReference type="NCBI Taxonomy" id="2794353"/>
    <lineage>
        <taxon>Bacteria</taxon>
        <taxon>Bacillati</taxon>
        <taxon>Bacillota</taxon>
        <taxon>Bacilli</taxon>
        <taxon>Lactobacillales</taxon>
        <taxon>Enterococcaceae</taxon>
        <taxon>Vagococcus</taxon>
    </lineage>
</organism>